<dbReference type="Pfam" id="PF12705">
    <property type="entry name" value="PDDEXK_1"/>
    <property type="match status" value="1"/>
</dbReference>
<dbReference type="AlphaFoldDB" id="A0AAN0VGI1"/>
<dbReference type="EMBL" id="CP003181">
    <property type="protein sequence ID" value="AHJ63897.1"/>
    <property type="molecule type" value="Genomic_DNA"/>
</dbReference>
<dbReference type="KEGG" id="gbc:GbCGDNIH3_2009"/>
<gene>
    <name evidence="3" type="ORF">GbCGDNIH3_2009</name>
</gene>
<dbReference type="NCBIfam" id="TIGR02786">
    <property type="entry name" value="addB_alphas"/>
    <property type="match status" value="1"/>
</dbReference>
<feature type="compositionally biased region" description="Pro residues" evidence="1">
    <location>
        <begin position="685"/>
        <end position="695"/>
    </location>
</feature>
<accession>A0AAN0VGI1</accession>
<evidence type="ECO:0000259" key="2">
    <source>
        <dbReference type="Pfam" id="PF12705"/>
    </source>
</evidence>
<dbReference type="InterPro" id="IPR027417">
    <property type="entry name" value="P-loop_NTPase"/>
</dbReference>
<evidence type="ECO:0000313" key="3">
    <source>
        <dbReference type="EMBL" id="AHJ63897.1"/>
    </source>
</evidence>
<proteinExistence type="predicted"/>
<sequence length="980" mass="106627">MRITSIPPDWPFLDTVAAAWLGEGEQSPLDTADGIILLPTRRAARALADAFLRISNGRPLLLPRITALGALDEIPLALHGALDLPPAVDTPRRLAELTRLILALPDPALSADSAWMLARELAKLLDEAARAGIDLATVLPDAVDPSFAAHWQTTLTFLQIVTRAWPDWLTEEGLTDPAARQAALLRIQATHWQDHPPATRLWAAGISGAAPAEAMLLKTIARLKQGLVILPGLDMTMPEEAWGMLEASHPQAGMRDLLAMMDARRDDVAPWGLAPPPSRSGERSRLLHQALLPAEALTLWRETTPPSSESVFRLEAEDEQQEAVAIALILRDALETPGRRAALITPDRGLAVRVSTELARFGVIADDSAGEPLAETPPALFLRLLAETVRSGFSPVSLLSLLKHPMTALGMDRLMTLHAARGLEQHALRGPRPPPGLSGLRAVLEAGKTEAAALIDRLEQVLHPLIDLVAQEKLAPHDYLRALLTAGEAVAASDTHSGAERLWALEEGEALAVLLAETLPALTVLPPQPPDTLPGLFDAVLEGIAVRSRRALRRFGENDAEHPRLFIWGLLEAQLQHVDVAVLGGLSEGVWPPATDPGPWMSRPMRSRVGLPSAEQIIGQAAHDFVQAACSASVAILSCPARREGAPVVTARWLARIDALLKGHGKHLPTHPATAWAGMLDQPERPAPVRPPRPCPPRRSRPRSLSVTEIGRWLSDPYRVYAERILRLKPLDPLEQDTDAADFGMIVHDGMQCFLENAARQWPGGDPGADLPAALRTAFRVALDRHNPRPALRSWWLPRLDRIAAWVATREQRDTKIHTETSGIWHLSAFPGGPFTLKGRADRIEIRRDGRIRLLDYKTGTVPSAPAILSGEAPQLPLEAAMMKAGAFPDVPAQYPSELVYWRLSGGRVAGEEIILGRKAPAAWAEEQAQLAAEKLRDLVIRYDDPDFPYLAQPFAPGHGPMDAYAHLARVPEWADGDES</sequence>
<dbReference type="RefSeq" id="WP_025287333.1">
    <property type="nucleotide sequence ID" value="NZ_CP003181.2"/>
</dbReference>
<name>A0AAN0VGI1_9PROT</name>
<dbReference type="SUPFAM" id="SSF52540">
    <property type="entry name" value="P-loop containing nucleoside triphosphate hydrolases"/>
    <property type="match status" value="1"/>
</dbReference>
<dbReference type="Gene3D" id="3.90.320.10">
    <property type="match status" value="1"/>
</dbReference>
<organism evidence="3 4">
    <name type="scientific">Granulibacter bethesdensis</name>
    <dbReference type="NCBI Taxonomy" id="364410"/>
    <lineage>
        <taxon>Bacteria</taxon>
        <taxon>Pseudomonadati</taxon>
        <taxon>Pseudomonadota</taxon>
        <taxon>Alphaproteobacteria</taxon>
        <taxon>Acetobacterales</taxon>
        <taxon>Acetobacteraceae</taxon>
        <taxon>Granulibacter</taxon>
    </lineage>
</organism>
<dbReference type="Proteomes" id="UP000019438">
    <property type="component" value="Chromosome"/>
</dbReference>
<evidence type="ECO:0000313" key="4">
    <source>
        <dbReference type="Proteomes" id="UP000019438"/>
    </source>
</evidence>
<evidence type="ECO:0000256" key="1">
    <source>
        <dbReference type="SAM" id="MobiDB-lite"/>
    </source>
</evidence>
<dbReference type="InterPro" id="IPR011604">
    <property type="entry name" value="PDDEXK-like_dom_sf"/>
</dbReference>
<reference evidence="4" key="1">
    <citation type="submission" date="2012-06" db="EMBL/GenBank/DDBJ databases">
        <title>Genome analysis of multiple Granulibacter bethesdensis isolates demonstrates substantial genome diversity.</title>
        <authorList>
            <person name="Greenberg D.E."/>
            <person name="Porcella S.F."/>
            <person name="Zarember K."/>
            <person name="Zelazny A.M."/>
            <person name="Bruno D."/>
            <person name="Martens C."/>
            <person name="Barbian K.D."/>
            <person name="Jaske E."/>
            <person name="Holland S.M."/>
        </authorList>
    </citation>
    <scope>NUCLEOTIDE SEQUENCE [LARGE SCALE GENOMIC DNA]</scope>
    <source>
        <strain evidence="4">CGDNIH3</strain>
    </source>
</reference>
<feature type="domain" description="PD-(D/E)XK endonuclease-like" evidence="2">
    <location>
        <begin position="704"/>
        <end position="949"/>
    </location>
</feature>
<feature type="region of interest" description="Disordered" evidence="1">
    <location>
        <begin position="682"/>
        <end position="703"/>
    </location>
</feature>
<protein>
    <submittedName>
        <fullName evidence="3">ATP-dependent nuclease subunit B</fullName>
    </submittedName>
</protein>
<dbReference type="InterPro" id="IPR038726">
    <property type="entry name" value="PDDEXK_AddAB-type"/>
</dbReference>
<dbReference type="InterPro" id="IPR014153">
    <property type="entry name" value="Ds_break_AddB"/>
</dbReference>